<dbReference type="STRING" id="290052.ASU35_15160"/>
<protein>
    <submittedName>
        <fullName evidence="1">Uncharacterized protein</fullName>
    </submittedName>
</protein>
<organism evidence="1 2">
    <name type="scientific">Acetivibrio ethanolgignens</name>
    <dbReference type="NCBI Taxonomy" id="290052"/>
    <lineage>
        <taxon>Bacteria</taxon>
        <taxon>Bacillati</taxon>
        <taxon>Bacillota</taxon>
        <taxon>Clostridia</taxon>
        <taxon>Eubacteriales</taxon>
        <taxon>Oscillospiraceae</taxon>
        <taxon>Acetivibrio</taxon>
    </lineage>
</organism>
<proteinExistence type="predicted"/>
<gene>
    <name evidence="1" type="ORF">ASU35_15160</name>
</gene>
<dbReference type="OrthoDB" id="2067840at2"/>
<dbReference type="Proteomes" id="UP000054874">
    <property type="component" value="Unassembled WGS sequence"/>
</dbReference>
<reference evidence="1 2" key="1">
    <citation type="submission" date="2015-11" db="EMBL/GenBank/DDBJ databases">
        <title>Butyribacter intestini gen. nov., sp. nov., a butyric acid-producing bacterium of the family Lachnospiraceae isolated from the human faeces.</title>
        <authorList>
            <person name="Zou Y."/>
            <person name="Xue W."/>
            <person name="Luo G."/>
            <person name="Lv M."/>
        </authorList>
    </citation>
    <scope>NUCLEOTIDE SEQUENCE [LARGE SCALE GENOMIC DNA]</scope>
    <source>
        <strain evidence="1 2">ACET-33324</strain>
    </source>
</reference>
<evidence type="ECO:0000313" key="2">
    <source>
        <dbReference type="Proteomes" id="UP000054874"/>
    </source>
</evidence>
<dbReference type="RefSeq" id="WP_058353991.1">
    <property type="nucleotide sequence ID" value="NZ_CABMMD010000200.1"/>
</dbReference>
<name>A0A0V8QB45_9FIRM</name>
<sequence length="68" mass="8066">MTRNYYTTGNYKPDHSTCGSVIYNYDFDGYVSMTSMAERIISDWKFDEQCRKNAENRDKNKNYKKGTN</sequence>
<comment type="caution">
    <text evidence="1">The sequence shown here is derived from an EMBL/GenBank/DDBJ whole genome shotgun (WGS) entry which is preliminary data.</text>
</comment>
<keyword evidence="2" id="KW-1185">Reference proteome</keyword>
<dbReference type="AlphaFoldDB" id="A0A0V8QB45"/>
<dbReference type="EMBL" id="LNAM01000200">
    <property type="protein sequence ID" value="KSV57778.1"/>
    <property type="molecule type" value="Genomic_DNA"/>
</dbReference>
<accession>A0A0V8QB45</accession>
<evidence type="ECO:0000313" key="1">
    <source>
        <dbReference type="EMBL" id="KSV57778.1"/>
    </source>
</evidence>